<dbReference type="Gene3D" id="1.25.10.10">
    <property type="entry name" value="Leucine-rich Repeat Variant"/>
    <property type="match status" value="1"/>
</dbReference>
<protein>
    <submittedName>
        <fullName evidence="2">Uncharacterized protein</fullName>
    </submittedName>
</protein>
<evidence type="ECO:0000256" key="1">
    <source>
        <dbReference type="ARBA" id="ARBA00022737"/>
    </source>
</evidence>
<sequence length="284" mass="32092">MTYYILLKTLRLAFSASITPDFRYEIILTVLARYESCTEKSIWRICQELKDSTRSAVACNGLIIAQGFTSYGTTSHRFMKAYPEWVSRATNWNKFNAVASLGLIHIGQEQHAMSFLRSYMPSEGRTTFGYQEGGAYFAYGVKQNCEKYVADLIGNKSNPMMRATGVSVLSMAYVGTGDPDVVRRLLEKIEPTQPEKRTIEPLPHSTFEIDLVSFFLTSVRKKKGGFLPALWLRVHTWANQLLFVTSSRTPLKKRTLTRYGSTEEWDRAPVSLVGPKCHSEVPSG</sequence>
<name>A0A8S1HN77_9PELO</name>
<proteinExistence type="predicted"/>
<gene>
    <name evidence="2" type="ORF">CAUJ_LOCUS13353</name>
</gene>
<dbReference type="Proteomes" id="UP000835052">
    <property type="component" value="Unassembled WGS sequence"/>
</dbReference>
<dbReference type="AlphaFoldDB" id="A0A8S1HN77"/>
<keyword evidence="1" id="KW-0677">Repeat</keyword>
<accession>A0A8S1HN77</accession>
<keyword evidence="3" id="KW-1185">Reference proteome</keyword>
<evidence type="ECO:0000313" key="2">
    <source>
        <dbReference type="EMBL" id="CAD6197444.1"/>
    </source>
</evidence>
<comment type="caution">
    <text evidence="2">The sequence shown here is derived from an EMBL/GenBank/DDBJ whole genome shotgun (WGS) entry which is preliminary data.</text>
</comment>
<organism evidence="2 3">
    <name type="scientific">Caenorhabditis auriculariae</name>
    <dbReference type="NCBI Taxonomy" id="2777116"/>
    <lineage>
        <taxon>Eukaryota</taxon>
        <taxon>Metazoa</taxon>
        <taxon>Ecdysozoa</taxon>
        <taxon>Nematoda</taxon>
        <taxon>Chromadorea</taxon>
        <taxon>Rhabditida</taxon>
        <taxon>Rhabditina</taxon>
        <taxon>Rhabditomorpha</taxon>
        <taxon>Rhabditoidea</taxon>
        <taxon>Rhabditidae</taxon>
        <taxon>Peloderinae</taxon>
        <taxon>Caenorhabditis</taxon>
    </lineage>
</organism>
<reference evidence="2" key="1">
    <citation type="submission" date="2020-10" db="EMBL/GenBank/DDBJ databases">
        <authorList>
            <person name="Kikuchi T."/>
        </authorList>
    </citation>
    <scope>NUCLEOTIDE SEQUENCE</scope>
    <source>
        <strain evidence="2">NKZ352</strain>
    </source>
</reference>
<dbReference type="GO" id="GO:0034515">
    <property type="term" value="C:proteasome storage granule"/>
    <property type="evidence" value="ECO:0007669"/>
    <property type="project" value="TreeGrafter"/>
</dbReference>
<dbReference type="GO" id="GO:0008540">
    <property type="term" value="C:proteasome regulatory particle, base subcomplex"/>
    <property type="evidence" value="ECO:0007669"/>
    <property type="project" value="TreeGrafter"/>
</dbReference>
<dbReference type="InterPro" id="IPR011989">
    <property type="entry name" value="ARM-like"/>
</dbReference>
<dbReference type="OrthoDB" id="261572at2759"/>
<dbReference type="GO" id="GO:0043161">
    <property type="term" value="P:proteasome-mediated ubiquitin-dependent protein catabolic process"/>
    <property type="evidence" value="ECO:0007669"/>
    <property type="project" value="TreeGrafter"/>
</dbReference>
<dbReference type="GO" id="GO:0005634">
    <property type="term" value="C:nucleus"/>
    <property type="evidence" value="ECO:0007669"/>
    <property type="project" value="TreeGrafter"/>
</dbReference>
<evidence type="ECO:0000313" key="3">
    <source>
        <dbReference type="Proteomes" id="UP000835052"/>
    </source>
</evidence>
<dbReference type="PANTHER" id="PTHR10943">
    <property type="entry name" value="26S PROTEASOME NON-ATPASE REGULATORY SUBUNIT"/>
    <property type="match status" value="1"/>
</dbReference>
<dbReference type="PANTHER" id="PTHR10943:SF2">
    <property type="entry name" value="26S PROTEASOME NON-ATPASE REGULATORY SUBUNIT 1"/>
    <property type="match status" value="1"/>
</dbReference>
<dbReference type="EMBL" id="CAJGYM010000094">
    <property type="protein sequence ID" value="CAD6197444.1"/>
    <property type="molecule type" value="Genomic_DNA"/>
</dbReference>